<reference evidence="1 2" key="1">
    <citation type="submission" date="2017-05" db="EMBL/GenBank/DDBJ databases">
        <authorList>
            <person name="Varghese N."/>
            <person name="Submissions S."/>
        </authorList>
    </citation>
    <scope>NUCLEOTIDE SEQUENCE [LARGE SCALE GENOMIC DNA]</scope>
    <source>
        <strain evidence="1 2">DSM 21194</strain>
    </source>
</reference>
<evidence type="ECO:0000313" key="2">
    <source>
        <dbReference type="Proteomes" id="UP000317593"/>
    </source>
</evidence>
<organism evidence="1 2">
    <name type="scientific">Fodinibius sediminis</name>
    <dbReference type="NCBI Taxonomy" id="1214077"/>
    <lineage>
        <taxon>Bacteria</taxon>
        <taxon>Pseudomonadati</taxon>
        <taxon>Balneolota</taxon>
        <taxon>Balneolia</taxon>
        <taxon>Balneolales</taxon>
        <taxon>Balneolaceae</taxon>
        <taxon>Fodinibius</taxon>
    </lineage>
</organism>
<proteinExistence type="predicted"/>
<keyword evidence="2" id="KW-1185">Reference proteome</keyword>
<evidence type="ECO:0000313" key="1">
    <source>
        <dbReference type="EMBL" id="SMO45051.1"/>
    </source>
</evidence>
<dbReference type="EMBL" id="FXTH01000003">
    <property type="protein sequence ID" value="SMO45051.1"/>
    <property type="molecule type" value="Genomic_DNA"/>
</dbReference>
<protein>
    <submittedName>
        <fullName evidence="1">Uncharacterized protein</fullName>
    </submittedName>
</protein>
<accession>A0A521BDJ5</accession>
<sequence length="46" mass="5270">MHPPPLPLYQEGMGVGDTGRAFLLGERGQQQWPDRFDTISWKRQTA</sequence>
<gene>
    <name evidence="1" type="ORF">SAMN06265218_1036</name>
</gene>
<dbReference type="Proteomes" id="UP000317593">
    <property type="component" value="Unassembled WGS sequence"/>
</dbReference>
<dbReference type="AlphaFoldDB" id="A0A521BDJ5"/>
<name>A0A521BDJ5_9BACT</name>